<feature type="transmembrane region" description="Helical" evidence="1">
    <location>
        <begin position="125"/>
        <end position="150"/>
    </location>
</feature>
<feature type="transmembrane region" description="Helical" evidence="1">
    <location>
        <begin position="170"/>
        <end position="191"/>
    </location>
</feature>
<evidence type="ECO:0000313" key="3">
    <source>
        <dbReference type="EMBL" id="BAX92264.1"/>
    </source>
</evidence>
<feature type="domain" description="DUF1206" evidence="2">
    <location>
        <begin position="130"/>
        <end position="195"/>
    </location>
</feature>
<organism evidence="3 4">
    <name type="scientific">Mycobacterium shigaense</name>
    <dbReference type="NCBI Taxonomy" id="722731"/>
    <lineage>
        <taxon>Bacteria</taxon>
        <taxon>Bacillati</taxon>
        <taxon>Actinomycetota</taxon>
        <taxon>Actinomycetes</taxon>
        <taxon>Mycobacteriales</taxon>
        <taxon>Mycobacteriaceae</taxon>
        <taxon>Mycobacterium</taxon>
        <taxon>Mycobacterium simiae complex</taxon>
    </lineage>
</organism>
<feature type="domain" description="DUF1206" evidence="2">
    <location>
        <begin position="42"/>
        <end position="107"/>
    </location>
</feature>
<evidence type="ECO:0000256" key="1">
    <source>
        <dbReference type="SAM" id="Phobius"/>
    </source>
</evidence>
<feature type="transmembrane region" description="Helical" evidence="1">
    <location>
        <begin position="86"/>
        <end position="104"/>
    </location>
</feature>
<gene>
    <name evidence="3" type="ORF">MSG_02115</name>
</gene>
<dbReference type="Proteomes" id="UP000217736">
    <property type="component" value="Chromosome"/>
</dbReference>
<dbReference type="EMBL" id="AP018164">
    <property type="protein sequence ID" value="BAX92264.1"/>
    <property type="molecule type" value="Genomic_DNA"/>
</dbReference>
<reference evidence="4" key="1">
    <citation type="submission" date="2017-06" db="EMBL/GenBank/DDBJ databases">
        <title>Complete Genome Sequence of Mycobacterium shigaense.</title>
        <authorList>
            <person name="Fukano H."/>
            <person name="Yoshida M."/>
            <person name="Kazumi Y."/>
            <person name="Ogura Y."/>
            <person name="Mitarai S."/>
            <person name="Hayashi T."/>
            <person name="Hoshino Y."/>
        </authorList>
    </citation>
    <scope>NUCLEOTIDE SEQUENCE [LARGE SCALE GENOMIC DNA]</scope>
    <source>
        <strain evidence="4">UN-152</strain>
    </source>
</reference>
<keyword evidence="1" id="KW-0812">Transmembrane</keyword>
<dbReference type="AlphaFoldDB" id="A0A1Z4EH11"/>
<protein>
    <submittedName>
        <fullName evidence="3">Membrane protein</fullName>
    </submittedName>
</protein>
<feature type="transmembrane region" description="Helical" evidence="1">
    <location>
        <begin position="212"/>
        <end position="236"/>
    </location>
</feature>
<feature type="transmembrane region" description="Helical" evidence="1">
    <location>
        <begin position="42"/>
        <end position="59"/>
    </location>
</feature>
<accession>A0A1Z4EH11</accession>
<keyword evidence="1" id="KW-1133">Transmembrane helix</keyword>
<evidence type="ECO:0000259" key="2">
    <source>
        <dbReference type="Pfam" id="PF06724"/>
    </source>
</evidence>
<feature type="domain" description="DUF1206" evidence="2">
    <location>
        <begin position="216"/>
        <end position="283"/>
    </location>
</feature>
<feature type="transmembrane region" description="Helical" evidence="1">
    <location>
        <begin position="256"/>
        <end position="277"/>
    </location>
</feature>
<proteinExistence type="predicted"/>
<keyword evidence="4" id="KW-1185">Reference proteome</keyword>
<name>A0A1Z4EH11_9MYCO</name>
<sequence>MQDELFRRYGTVDEGHSWVMSDTTVPVTELAQNSVFERLARAGYVVNGLLHLIVGYLAIRVACGDGGTADQTGALATLAAKPGGPLALWVAAAALLMMGLWRLVESVLGRSSDRKADGPSSDASLRLKALGLAAVYLTFAYSAFGFARGAGRPADQQNSSISARLMETTGGTIALIAVGVVIVTVGCYHIYKGASRAFVDDLKGKSGDLVRRLGVAGYVGKGVVITLTGVLVIVAACRAEPKKATGLDGALKTLGAQHYGTVLLIAAGVGLITYGLYSFVMARSTKM</sequence>
<dbReference type="KEGG" id="mshg:MSG_02115"/>
<dbReference type="Pfam" id="PF06724">
    <property type="entry name" value="DUF1206"/>
    <property type="match status" value="3"/>
</dbReference>
<evidence type="ECO:0000313" key="4">
    <source>
        <dbReference type="Proteomes" id="UP000217736"/>
    </source>
</evidence>
<keyword evidence="1" id="KW-0472">Membrane</keyword>
<dbReference type="InterPro" id="IPR009597">
    <property type="entry name" value="DUF1206"/>
</dbReference>